<dbReference type="EMBL" id="FOZK01000001">
    <property type="protein sequence ID" value="SFR92942.1"/>
    <property type="molecule type" value="Genomic_DNA"/>
</dbReference>
<dbReference type="Proteomes" id="UP000199062">
    <property type="component" value="Unassembled WGS sequence"/>
</dbReference>
<accession>A0A1I6KNX2</accession>
<gene>
    <name evidence="1" type="ORF">SAMN05216559_1186</name>
</gene>
<evidence type="ECO:0000313" key="2">
    <source>
        <dbReference type="Proteomes" id="UP000199062"/>
    </source>
</evidence>
<dbReference type="AlphaFoldDB" id="A0A1I6KNX2"/>
<reference evidence="1 2" key="1">
    <citation type="submission" date="2016-10" db="EMBL/GenBank/DDBJ databases">
        <authorList>
            <person name="de Groot N.N."/>
        </authorList>
    </citation>
    <scope>NUCLEOTIDE SEQUENCE [LARGE SCALE GENOMIC DNA]</scope>
    <source>
        <strain evidence="1 2">CGMCC 1.10457</strain>
    </source>
</reference>
<organism evidence="1 2">
    <name type="scientific">Halomicrobium zhouii</name>
    <dbReference type="NCBI Taxonomy" id="767519"/>
    <lineage>
        <taxon>Archaea</taxon>
        <taxon>Methanobacteriati</taxon>
        <taxon>Methanobacteriota</taxon>
        <taxon>Stenosarchaea group</taxon>
        <taxon>Halobacteria</taxon>
        <taxon>Halobacteriales</taxon>
        <taxon>Haloarculaceae</taxon>
        <taxon>Halomicrobium</taxon>
    </lineage>
</organism>
<protein>
    <submittedName>
        <fullName evidence="1">Uncharacterized protein</fullName>
    </submittedName>
</protein>
<dbReference type="RefSeq" id="WP_089814777.1">
    <property type="nucleotide sequence ID" value="NZ_FOZK01000001.1"/>
</dbReference>
<sequence length="76" mass="8649">MAIRHSDFQRIRSVVAAADVDEPLTAREILSVLEAHGEEFESAHEVATVLGRRADRGDVEIIRDRPYRYQFTTPPN</sequence>
<evidence type="ECO:0000313" key="1">
    <source>
        <dbReference type="EMBL" id="SFR92942.1"/>
    </source>
</evidence>
<dbReference type="STRING" id="767519.SAMN05216559_1186"/>
<dbReference type="OrthoDB" id="210390at2157"/>
<proteinExistence type="predicted"/>
<name>A0A1I6KNX2_9EURY</name>
<keyword evidence="2" id="KW-1185">Reference proteome</keyword>